<dbReference type="RefSeq" id="XP_056856529.1">
    <property type="nucleotide sequence ID" value="XM_057000549.1"/>
</dbReference>
<feature type="compositionally biased region" description="Basic and acidic residues" evidence="1">
    <location>
        <begin position="175"/>
        <end position="189"/>
    </location>
</feature>
<feature type="compositionally biased region" description="Polar residues" evidence="1">
    <location>
        <begin position="116"/>
        <end position="129"/>
    </location>
</feature>
<name>A0A9W3CYG7_RAPSA</name>
<evidence type="ECO:0000313" key="2">
    <source>
        <dbReference type="Proteomes" id="UP000504610"/>
    </source>
</evidence>
<feature type="region of interest" description="Disordered" evidence="1">
    <location>
        <begin position="110"/>
        <end position="155"/>
    </location>
</feature>
<feature type="region of interest" description="Disordered" evidence="1">
    <location>
        <begin position="169"/>
        <end position="199"/>
    </location>
</feature>
<dbReference type="OrthoDB" id="9909019at2759"/>
<dbReference type="AlphaFoldDB" id="A0A9W3CYG7"/>
<proteinExistence type="predicted"/>
<accession>A0A9W3CYG7</accession>
<organism evidence="2 3">
    <name type="scientific">Raphanus sativus</name>
    <name type="common">Radish</name>
    <name type="synonym">Raphanus raphanistrum var. sativus</name>
    <dbReference type="NCBI Taxonomy" id="3726"/>
    <lineage>
        <taxon>Eukaryota</taxon>
        <taxon>Viridiplantae</taxon>
        <taxon>Streptophyta</taxon>
        <taxon>Embryophyta</taxon>
        <taxon>Tracheophyta</taxon>
        <taxon>Spermatophyta</taxon>
        <taxon>Magnoliopsida</taxon>
        <taxon>eudicotyledons</taxon>
        <taxon>Gunneridae</taxon>
        <taxon>Pentapetalae</taxon>
        <taxon>rosids</taxon>
        <taxon>malvids</taxon>
        <taxon>Brassicales</taxon>
        <taxon>Brassicaceae</taxon>
        <taxon>Brassiceae</taxon>
        <taxon>Raphanus</taxon>
    </lineage>
</organism>
<keyword evidence="2" id="KW-1185">Reference proteome</keyword>
<dbReference type="Proteomes" id="UP000504610">
    <property type="component" value="Unplaced"/>
</dbReference>
<evidence type="ECO:0000256" key="1">
    <source>
        <dbReference type="SAM" id="MobiDB-lite"/>
    </source>
</evidence>
<gene>
    <name evidence="3" type="primary">LOC108831660</name>
</gene>
<sequence>MSSFSSPSHVHEAVSLSPLPQYHTAAPRFAAGASSNAPRQPLNPATSHMIHSTFDEKVMQKGNKADPLLHHAPAPAPAASLLRDVRRTSVVWDQEAGRYVLVPATTSEARTRLTSHHQPIPSSHTQNPRSVLPPQDCSSGKAPPPLPPPQQGERLMYTGDSIFFGGPLVNIPNRDGLRNEGDSGREGQDRMTLALPLSI</sequence>
<feature type="compositionally biased region" description="Polar residues" evidence="1">
    <location>
        <begin position="33"/>
        <end position="47"/>
    </location>
</feature>
<dbReference type="GeneID" id="108831660"/>
<protein>
    <submittedName>
        <fullName evidence="3">Probable protein S-acyltransferase 19</fullName>
    </submittedName>
</protein>
<dbReference type="KEGG" id="rsz:108831660"/>
<reference evidence="3" key="1">
    <citation type="submission" date="2025-08" db="UniProtKB">
        <authorList>
            <consortium name="RefSeq"/>
        </authorList>
    </citation>
    <scope>IDENTIFICATION</scope>
    <source>
        <tissue evidence="3">Leaf</tissue>
    </source>
</reference>
<evidence type="ECO:0000313" key="3">
    <source>
        <dbReference type="RefSeq" id="XP_056856529.1"/>
    </source>
</evidence>
<feature type="region of interest" description="Disordered" evidence="1">
    <location>
        <begin position="27"/>
        <end position="47"/>
    </location>
</feature>